<dbReference type="Gene3D" id="3.30.420.10">
    <property type="entry name" value="Ribonuclease H-like superfamily/Ribonuclease H"/>
    <property type="match status" value="1"/>
</dbReference>
<sequence length="289" mass="31844">MGSAERANCDIKDMLVAWLGDNNTSDWRVGLKFFQFQKNSSLHSGITRSPFAALFGSDARIGLSSSTNPREILEKLQLEDDRLAATESPPSNTNDSIVASGELPVATAADDDSDPLLVSQDPVSLQHDIIVENRKSAREAQEEQAQRMVKRKKRVFGPVSVGDNVTVPIPYVDRGRGDPRNLIGVVTEISDNDMFTIAVNGGVLNGKYSRNQFDVCVTKLYKVDDFNTDQRVSLRQADQMDLVCGGQGFVRCNCSGTKRCESNRCKCFKAKMACNSRCHSNLSCKNKHS</sequence>
<keyword evidence="2" id="KW-1185">Reference proteome</keyword>
<gene>
    <name evidence="1" type="ORF">SNE40_021816</name>
</gene>
<evidence type="ECO:0000313" key="1">
    <source>
        <dbReference type="EMBL" id="KAK6167887.1"/>
    </source>
</evidence>
<dbReference type="GO" id="GO:0003676">
    <property type="term" value="F:nucleic acid binding"/>
    <property type="evidence" value="ECO:0007669"/>
    <property type="project" value="InterPro"/>
</dbReference>
<reference evidence="1 2" key="1">
    <citation type="submission" date="2024-01" db="EMBL/GenBank/DDBJ databases">
        <title>The genome of the rayed Mediterranean limpet Patella caerulea (Linnaeus, 1758).</title>
        <authorList>
            <person name="Anh-Thu Weber A."/>
            <person name="Halstead-Nussloch G."/>
        </authorList>
    </citation>
    <scope>NUCLEOTIDE SEQUENCE [LARGE SCALE GENOMIC DNA]</scope>
    <source>
        <strain evidence="1">AATW-2023a</strain>
        <tissue evidence="1">Whole specimen</tissue>
    </source>
</reference>
<proteinExistence type="predicted"/>
<accession>A0AAN8G0T5</accession>
<dbReference type="Proteomes" id="UP001347796">
    <property type="component" value="Unassembled WGS sequence"/>
</dbReference>
<dbReference type="AlphaFoldDB" id="A0AAN8G0T5"/>
<evidence type="ECO:0000313" key="2">
    <source>
        <dbReference type="Proteomes" id="UP001347796"/>
    </source>
</evidence>
<dbReference type="InterPro" id="IPR036397">
    <property type="entry name" value="RNaseH_sf"/>
</dbReference>
<comment type="caution">
    <text evidence="1">The sequence shown here is derived from an EMBL/GenBank/DDBJ whole genome shotgun (WGS) entry which is preliminary data.</text>
</comment>
<protein>
    <submittedName>
        <fullName evidence="1">Uncharacterized protein</fullName>
    </submittedName>
</protein>
<dbReference type="EMBL" id="JAZGQO010000018">
    <property type="protein sequence ID" value="KAK6167887.1"/>
    <property type="molecule type" value="Genomic_DNA"/>
</dbReference>
<organism evidence="1 2">
    <name type="scientific">Patella caerulea</name>
    <name type="common">Rayed Mediterranean limpet</name>
    <dbReference type="NCBI Taxonomy" id="87958"/>
    <lineage>
        <taxon>Eukaryota</taxon>
        <taxon>Metazoa</taxon>
        <taxon>Spiralia</taxon>
        <taxon>Lophotrochozoa</taxon>
        <taxon>Mollusca</taxon>
        <taxon>Gastropoda</taxon>
        <taxon>Patellogastropoda</taxon>
        <taxon>Patelloidea</taxon>
        <taxon>Patellidae</taxon>
        <taxon>Patella</taxon>
    </lineage>
</organism>
<name>A0AAN8G0T5_PATCE</name>